<dbReference type="GO" id="GO:0046983">
    <property type="term" value="F:protein dimerization activity"/>
    <property type="evidence" value="ECO:0007669"/>
    <property type="project" value="InterPro"/>
</dbReference>
<dbReference type="OrthoDB" id="2721940at2"/>
<comment type="caution">
    <text evidence="2">The sequence shown here is derived from an EMBL/GenBank/DDBJ whole genome shotgun (WGS) entry which is preliminary data.</text>
</comment>
<dbReference type="EMBL" id="PISE01000039">
    <property type="protein sequence ID" value="PKG22596.1"/>
    <property type="molecule type" value="Genomic_DNA"/>
</dbReference>
<dbReference type="AlphaFoldDB" id="A0A2N0YZA0"/>
<evidence type="ECO:0000259" key="1">
    <source>
        <dbReference type="PROSITE" id="PS51500"/>
    </source>
</evidence>
<dbReference type="GO" id="GO:0006355">
    <property type="term" value="P:regulation of DNA-templated transcription"/>
    <property type="evidence" value="ECO:0007669"/>
    <property type="project" value="InterPro"/>
</dbReference>
<dbReference type="RefSeq" id="WP_101178251.1">
    <property type="nucleotide sequence ID" value="NZ_PISE01000039.1"/>
</dbReference>
<proteinExistence type="predicted"/>
<dbReference type="InterPro" id="IPR010981">
    <property type="entry name" value="SinR/SinI_dimer_dom"/>
</dbReference>
<protein>
    <submittedName>
        <fullName evidence="2">SinR repressor domain-containing protein dimerization</fullName>
    </submittedName>
</protein>
<organism evidence="2 3">
    <name type="scientific">Niallia nealsonii</name>
    <dbReference type="NCBI Taxonomy" id="115979"/>
    <lineage>
        <taxon>Bacteria</taxon>
        <taxon>Bacillati</taxon>
        <taxon>Bacillota</taxon>
        <taxon>Bacilli</taxon>
        <taxon>Bacillales</taxon>
        <taxon>Bacillaceae</taxon>
        <taxon>Niallia</taxon>
    </lineage>
</organism>
<feature type="domain" description="Sin" evidence="1">
    <location>
        <begin position="1"/>
        <end position="38"/>
    </location>
</feature>
<accession>A0A2N0YZA0</accession>
<evidence type="ECO:0000313" key="2">
    <source>
        <dbReference type="EMBL" id="PKG22596.1"/>
    </source>
</evidence>
<dbReference type="SUPFAM" id="SSF47406">
    <property type="entry name" value="SinR repressor dimerisation domain-like"/>
    <property type="match status" value="1"/>
</dbReference>
<name>A0A2N0YZA0_9BACI</name>
<dbReference type="InterPro" id="IPR036281">
    <property type="entry name" value="SinR/SinI_dimer_dom_sf"/>
</dbReference>
<keyword evidence="3" id="KW-1185">Reference proteome</keyword>
<evidence type="ECO:0000313" key="3">
    <source>
        <dbReference type="Proteomes" id="UP000233375"/>
    </source>
</evidence>
<sequence length="46" mass="5432">MSKTQDQILDSEWIELILEAKAMGITEEEIKKFLKNYDQCDDLNLK</sequence>
<dbReference type="PROSITE" id="PS51500">
    <property type="entry name" value="SIN"/>
    <property type="match status" value="1"/>
</dbReference>
<dbReference type="Pfam" id="PF08671">
    <property type="entry name" value="SinI"/>
    <property type="match status" value="1"/>
</dbReference>
<gene>
    <name evidence="2" type="ORF">CWS01_16365</name>
</gene>
<reference evidence="2 3" key="1">
    <citation type="journal article" date="2003" name="Int. J. Syst. Evol. Microbiol.">
        <title>Bacillus nealsonii sp. nov., isolated from a spacecraft-assembly facility, whose spores are gamma-radiation resistant.</title>
        <authorList>
            <person name="Venkateswaran K."/>
            <person name="Kempf M."/>
            <person name="Chen F."/>
            <person name="Satomi M."/>
            <person name="Nicholson W."/>
            <person name="Kern R."/>
        </authorList>
    </citation>
    <scope>NUCLEOTIDE SEQUENCE [LARGE SCALE GENOMIC DNA]</scope>
    <source>
        <strain evidence="2 3">FO-92</strain>
    </source>
</reference>
<dbReference type="Proteomes" id="UP000233375">
    <property type="component" value="Unassembled WGS sequence"/>
</dbReference>